<comment type="subcellular location">
    <subcellularLocation>
        <location evidence="2">Cell outer membrane</location>
    </subcellularLocation>
    <subcellularLocation>
        <location evidence="1">Cell surface</location>
    </subcellularLocation>
</comment>
<protein>
    <submittedName>
        <fullName evidence="10">YadA-like C-terminal region</fullName>
    </submittedName>
</protein>
<reference evidence="10 11" key="1">
    <citation type="submission" date="2016-10" db="EMBL/GenBank/DDBJ databases">
        <authorList>
            <person name="Varghese N."/>
            <person name="Submissions S."/>
        </authorList>
    </citation>
    <scope>NUCLEOTIDE SEQUENCE [LARGE SCALE GENOMIC DNA]</scope>
    <source>
        <strain evidence="10 11">DSM 16392</strain>
    </source>
</reference>
<dbReference type="SUPFAM" id="SSF54523">
    <property type="entry name" value="Pili subunits"/>
    <property type="match status" value="1"/>
</dbReference>
<keyword evidence="11" id="KW-1185">Reference proteome</keyword>
<dbReference type="InterPro" id="IPR045584">
    <property type="entry name" value="Pilin-like"/>
</dbReference>
<keyword evidence="4" id="KW-0812">Transmembrane</keyword>
<evidence type="ECO:0000256" key="5">
    <source>
        <dbReference type="ARBA" id="ARBA00022729"/>
    </source>
</evidence>
<keyword evidence="6" id="KW-0472">Membrane</keyword>
<evidence type="ECO:0000256" key="1">
    <source>
        <dbReference type="ARBA" id="ARBA00004241"/>
    </source>
</evidence>
<evidence type="ECO:0000256" key="7">
    <source>
        <dbReference type="ARBA" id="ARBA00023237"/>
    </source>
</evidence>
<evidence type="ECO:0000256" key="6">
    <source>
        <dbReference type="ARBA" id="ARBA00023136"/>
    </source>
</evidence>
<dbReference type="EMBL" id="FOSK01000019">
    <property type="protein sequence ID" value="SFL17363.1"/>
    <property type="molecule type" value="Genomic_DNA"/>
</dbReference>
<feature type="chain" id="PRO_5045153022" evidence="8">
    <location>
        <begin position="23"/>
        <end position="401"/>
    </location>
</feature>
<comment type="caution">
    <text evidence="10">The sequence shown here is derived from an EMBL/GenBank/DDBJ whole genome shotgun (WGS) entry which is preliminary data.</text>
</comment>
<evidence type="ECO:0000313" key="10">
    <source>
        <dbReference type="EMBL" id="SFL17363.1"/>
    </source>
</evidence>
<feature type="signal peptide" evidence="8">
    <location>
        <begin position="1"/>
        <end position="22"/>
    </location>
</feature>
<dbReference type="Proteomes" id="UP000199598">
    <property type="component" value="Unassembled WGS sequence"/>
</dbReference>
<evidence type="ECO:0000256" key="8">
    <source>
        <dbReference type="SAM" id="SignalP"/>
    </source>
</evidence>
<organism evidence="10 11">
    <name type="scientific">Pseudovibrio ascidiaceicola</name>
    <dbReference type="NCBI Taxonomy" id="285279"/>
    <lineage>
        <taxon>Bacteria</taxon>
        <taxon>Pseudomonadati</taxon>
        <taxon>Pseudomonadota</taxon>
        <taxon>Alphaproteobacteria</taxon>
        <taxon>Hyphomicrobiales</taxon>
        <taxon>Stappiaceae</taxon>
        <taxon>Pseudovibrio</taxon>
    </lineage>
</organism>
<evidence type="ECO:0000259" key="9">
    <source>
        <dbReference type="Pfam" id="PF03895"/>
    </source>
</evidence>
<keyword evidence="7" id="KW-0998">Cell outer membrane</keyword>
<dbReference type="InterPro" id="IPR005594">
    <property type="entry name" value="YadA_C"/>
</dbReference>
<keyword evidence="5 8" id="KW-0732">Signal</keyword>
<keyword evidence="3" id="KW-1134">Transmembrane beta strand</keyword>
<dbReference type="Pfam" id="PF03895">
    <property type="entry name" value="YadA_anchor"/>
    <property type="match status" value="1"/>
</dbReference>
<evidence type="ECO:0000256" key="4">
    <source>
        <dbReference type="ARBA" id="ARBA00022692"/>
    </source>
</evidence>
<evidence type="ECO:0000313" key="11">
    <source>
        <dbReference type="Proteomes" id="UP000199598"/>
    </source>
</evidence>
<sequence>MTHLKYSCALVALLASAGMAHAGTITITTDGSNVVTHYTGSSDNATTAFDEASLTGIADSADVDRIFANEIKGNAADIASNSQTISDFQTLFGTVQTTAPAAISDGVKDPLKNNTGTPLEEVRDIEAALKDGTTAKTEWKAYLDHVEAKAAAGEEITMDAPTDPVAGDFTSGALPANMAADLGTLDTAVDNYAAEQLPHENYSTFTTANGANASGRATAQALESGEGLANGILASFNAVDAKIGDISTLPSDLQAPTPADTTVVSAVTKLNEKVGSLADLNSTFTGTARNSVVAAVNSNAERITANSAAISDNSSRIVSLEEDVDELQSGVAMAIAIANAPIIQGGYNGLSLSGGFGHFKGKSAGSMKAAFMPMDNMAITASVATDFDDNVAAGAGLGFSF</sequence>
<feature type="domain" description="Trimeric autotransporter adhesin YadA-like C-terminal membrane anchor" evidence="9">
    <location>
        <begin position="351"/>
        <end position="401"/>
    </location>
</feature>
<evidence type="ECO:0000256" key="3">
    <source>
        <dbReference type="ARBA" id="ARBA00022452"/>
    </source>
</evidence>
<proteinExistence type="predicted"/>
<accession>A0A1I4FIS6</accession>
<evidence type="ECO:0000256" key="2">
    <source>
        <dbReference type="ARBA" id="ARBA00004442"/>
    </source>
</evidence>
<gene>
    <name evidence="10" type="ORF">SAMN04488518_11951</name>
</gene>
<name>A0A1I4FIS6_9HYPH</name>
<dbReference type="Gene3D" id="3.30.1300.30">
    <property type="entry name" value="GSPII I/J protein-like"/>
    <property type="match status" value="1"/>
</dbReference>
<dbReference type="RefSeq" id="WP_093523909.1">
    <property type="nucleotide sequence ID" value="NZ_FOSK01000019.1"/>
</dbReference>